<reference evidence="2" key="1">
    <citation type="submission" date="2017-09" db="EMBL/GenBank/DDBJ databases">
        <title>Genome evolution observed in wild isolates of Caulobacter crescentus.</title>
        <authorList>
            <person name="Ely B."/>
            <person name="Wilson K."/>
            <person name="Scott D."/>
        </authorList>
    </citation>
    <scope>NUCLEOTIDE SEQUENCE [LARGE SCALE GENOMIC DNA]</scope>
    <source>
        <strain evidence="2">CB13b1a</strain>
    </source>
</reference>
<name>A0A290MM33_CAUVI</name>
<proteinExistence type="predicted"/>
<sequence>MNLSDDQRRERASQMSKLGGIQPMYEVFYIEALTYSAGRAANAFERFDQAVEEGRDPATIVATAHEALTHVAGLSRFFWPGRDKPLHKARAETLRKAFGLDDASPLADRSLRNVLEHFDERLDEFLLQDMAGFFFPGPVVDEASLNDDALGFIFRLVDPRDEVFVLLGEKHPFGPLRTVVDDVLERAKRMDEQGGRLG</sequence>
<protein>
    <submittedName>
        <fullName evidence="1">Uncharacterized protein</fullName>
    </submittedName>
</protein>
<organism evidence="1 2">
    <name type="scientific">Caulobacter vibrioides</name>
    <name type="common">Caulobacter crescentus</name>
    <dbReference type="NCBI Taxonomy" id="155892"/>
    <lineage>
        <taxon>Bacteria</taxon>
        <taxon>Pseudomonadati</taxon>
        <taxon>Pseudomonadota</taxon>
        <taxon>Alphaproteobacteria</taxon>
        <taxon>Caulobacterales</taxon>
        <taxon>Caulobacteraceae</taxon>
        <taxon>Caulobacter</taxon>
    </lineage>
</organism>
<dbReference type="EMBL" id="CP023315">
    <property type="protein sequence ID" value="ATC32855.1"/>
    <property type="molecule type" value="Genomic_DNA"/>
</dbReference>
<evidence type="ECO:0000313" key="1">
    <source>
        <dbReference type="EMBL" id="ATC32855.1"/>
    </source>
</evidence>
<accession>A0A290MM33</accession>
<dbReference type="Proteomes" id="UP000217311">
    <property type="component" value="Chromosome"/>
</dbReference>
<dbReference type="AlphaFoldDB" id="A0A290MM33"/>
<evidence type="ECO:0000313" key="2">
    <source>
        <dbReference type="Proteomes" id="UP000217311"/>
    </source>
</evidence>
<gene>
    <name evidence="1" type="ORF">CA606_11235</name>
</gene>